<sequence length="326" mass="37535">MAPGDWDYRSQHFRAPAPVRPRSGLSEPTLHSLPQRHEHKFVPTAPEYDHSLHGDTPLTPPASDGFMSPPSHGQEFGDPNIPHVWMHNYESVKGGDGGTDAARPVHIHYIEDILQAEASLTSSFRNSSNTFGIPPRKRIRNDWMQLPEEDSHIPELLPKSRKKRHLTDASEATYTCETCGKYFSRIWNYNAHQDTHNPNRPRPHACRHQNCGKAFVRRTDLTRHTQCVHAKDKRFRCELCGGNFARKDTLRRHEEDGCPNRSIIARHKPLNLQSEALDHMLLQRDRRQVGSDYPEQHEQQFRTASQSPPRNMPYLPNIVQVQNAVW</sequence>
<evidence type="ECO:0000256" key="3">
    <source>
        <dbReference type="ARBA" id="ARBA00022771"/>
    </source>
</evidence>
<feature type="region of interest" description="Disordered" evidence="7">
    <location>
        <begin position="289"/>
        <end position="314"/>
    </location>
</feature>
<evidence type="ECO:0000313" key="10">
    <source>
        <dbReference type="Proteomes" id="UP000326924"/>
    </source>
</evidence>
<dbReference type="InterPro" id="IPR036236">
    <property type="entry name" value="Znf_C2H2_sf"/>
</dbReference>
<feature type="compositionally biased region" description="Basic and acidic residues" evidence="7">
    <location>
        <begin position="1"/>
        <end position="10"/>
    </location>
</feature>
<dbReference type="GO" id="GO:0000981">
    <property type="term" value="F:DNA-binding transcription factor activity, RNA polymerase II-specific"/>
    <property type="evidence" value="ECO:0007669"/>
    <property type="project" value="TreeGrafter"/>
</dbReference>
<dbReference type="PROSITE" id="PS50157">
    <property type="entry name" value="ZINC_FINGER_C2H2_2"/>
    <property type="match status" value="3"/>
</dbReference>
<keyword evidence="3 6" id="KW-0863">Zinc-finger</keyword>
<dbReference type="OrthoDB" id="6910977at2759"/>
<proteinExistence type="predicted"/>
<dbReference type="AlphaFoldDB" id="A0A5J5ERA9"/>
<dbReference type="PANTHER" id="PTHR14003">
    <property type="entry name" value="TRANSCRIPTIONAL REPRESSOR PROTEIN YY"/>
    <property type="match status" value="1"/>
</dbReference>
<dbReference type="PANTHER" id="PTHR14003:SF19">
    <property type="entry name" value="YY2 TRANSCRIPTION FACTOR"/>
    <property type="match status" value="1"/>
</dbReference>
<dbReference type="SMART" id="SM00355">
    <property type="entry name" value="ZnF_C2H2"/>
    <property type="match status" value="3"/>
</dbReference>
<dbReference type="Proteomes" id="UP000326924">
    <property type="component" value="Unassembled WGS sequence"/>
</dbReference>
<evidence type="ECO:0000256" key="2">
    <source>
        <dbReference type="ARBA" id="ARBA00022737"/>
    </source>
</evidence>
<dbReference type="Gene3D" id="3.30.160.60">
    <property type="entry name" value="Classic Zinc Finger"/>
    <property type="match status" value="3"/>
</dbReference>
<evidence type="ECO:0000256" key="7">
    <source>
        <dbReference type="SAM" id="MobiDB-lite"/>
    </source>
</evidence>
<dbReference type="Pfam" id="PF00096">
    <property type="entry name" value="zf-C2H2"/>
    <property type="match status" value="2"/>
</dbReference>
<comment type="caution">
    <text evidence="9">The sequence shown here is derived from an EMBL/GenBank/DDBJ whole genome shotgun (WGS) entry which is preliminary data.</text>
</comment>
<evidence type="ECO:0000256" key="4">
    <source>
        <dbReference type="ARBA" id="ARBA00022833"/>
    </source>
</evidence>
<dbReference type="GO" id="GO:0000785">
    <property type="term" value="C:chromatin"/>
    <property type="evidence" value="ECO:0007669"/>
    <property type="project" value="TreeGrafter"/>
</dbReference>
<feature type="domain" description="C2H2-type" evidence="8">
    <location>
        <begin position="204"/>
        <end position="234"/>
    </location>
</feature>
<reference evidence="9 10" key="1">
    <citation type="submission" date="2019-09" db="EMBL/GenBank/DDBJ databases">
        <title>Draft genome of the ectomycorrhizal ascomycete Sphaerosporella brunnea.</title>
        <authorList>
            <consortium name="DOE Joint Genome Institute"/>
            <person name="Benucci G.M."/>
            <person name="Marozzi G."/>
            <person name="Antonielli L."/>
            <person name="Sanchez S."/>
            <person name="Marco P."/>
            <person name="Wang X."/>
            <person name="Falini L.B."/>
            <person name="Barry K."/>
            <person name="Haridas S."/>
            <person name="Lipzen A."/>
            <person name="Labutti K."/>
            <person name="Grigoriev I.V."/>
            <person name="Murat C."/>
            <person name="Martin F."/>
            <person name="Albertini E."/>
            <person name="Donnini D."/>
            <person name="Bonito G."/>
        </authorList>
    </citation>
    <scope>NUCLEOTIDE SEQUENCE [LARGE SCALE GENOMIC DNA]</scope>
    <source>
        <strain evidence="9 10">Sb_GMNB300</strain>
    </source>
</reference>
<feature type="region of interest" description="Disordered" evidence="7">
    <location>
        <begin position="1"/>
        <end position="37"/>
    </location>
</feature>
<accession>A0A5J5ERA9</accession>
<dbReference type="GO" id="GO:0000978">
    <property type="term" value="F:RNA polymerase II cis-regulatory region sequence-specific DNA binding"/>
    <property type="evidence" value="ECO:0007669"/>
    <property type="project" value="TreeGrafter"/>
</dbReference>
<evidence type="ECO:0000259" key="8">
    <source>
        <dbReference type="PROSITE" id="PS50157"/>
    </source>
</evidence>
<evidence type="ECO:0000256" key="5">
    <source>
        <dbReference type="ARBA" id="ARBA00044085"/>
    </source>
</evidence>
<evidence type="ECO:0000256" key="1">
    <source>
        <dbReference type="ARBA" id="ARBA00022723"/>
    </source>
</evidence>
<keyword evidence="4" id="KW-0862">Zinc</keyword>
<gene>
    <name evidence="9" type="ORF">FN846DRAFT_782322</name>
</gene>
<feature type="domain" description="C2H2-type" evidence="8">
    <location>
        <begin position="235"/>
        <end position="269"/>
    </location>
</feature>
<dbReference type="FunFam" id="3.30.160.60:FF:000100">
    <property type="entry name" value="Zinc finger 45-like"/>
    <property type="match status" value="1"/>
</dbReference>
<dbReference type="InParanoid" id="A0A5J5ERA9"/>
<feature type="domain" description="C2H2-type" evidence="8">
    <location>
        <begin position="174"/>
        <end position="201"/>
    </location>
</feature>
<protein>
    <recommendedName>
        <fullName evidence="5">C2H2 type master regulator of conidiophore development brlA</fullName>
    </recommendedName>
</protein>
<evidence type="ECO:0000256" key="6">
    <source>
        <dbReference type="PROSITE-ProRule" id="PRU00042"/>
    </source>
</evidence>
<dbReference type="SUPFAM" id="SSF57667">
    <property type="entry name" value="beta-beta-alpha zinc fingers"/>
    <property type="match status" value="2"/>
</dbReference>
<keyword evidence="1" id="KW-0479">Metal-binding</keyword>
<keyword evidence="10" id="KW-1185">Reference proteome</keyword>
<dbReference type="GO" id="GO:0008270">
    <property type="term" value="F:zinc ion binding"/>
    <property type="evidence" value="ECO:0007669"/>
    <property type="project" value="UniProtKB-KW"/>
</dbReference>
<feature type="compositionally biased region" description="Basic and acidic residues" evidence="7">
    <location>
        <begin position="289"/>
        <end position="300"/>
    </location>
</feature>
<dbReference type="PROSITE" id="PS00028">
    <property type="entry name" value="ZINC_FINGER_C2H2_1"/>
    <property type="match status" value="2"/>
</dbReference>
<dbReference type="EMBL" id="VXIS01000167">
    <property type="protein sequence ID" value="KAA8899394.1"/>
    <property type="molecule type" value="Genomic_DNA"/>
</dbReference>
<evidence type="ECO:0000313" key="9">
    <source>
        <dbReference type="EMBL" id="KAA8899394.1"/>
    </source>
</evidence>
<organism evidence="9 10">
    <name type="scientific">Sphaerosporella brunnea</name>
    <dbReference type="NCBI Taxonomy" id="1250544"/>
    <lineage>
        <taxon>Eukaryota</taxon>
        <taxon>Fungi</taxon>
        <taxon>Dikarya</taxon>
        <taxon>Ascomycota</taxon>
        <taxon>Pezizomycotina</taxon>
        <taxon>Pezizomycetes</taxon>
        <taxon>Pezizales</taxon>
        <taxon>Pyronemataceae</taxon>
        <taxon>Sphaerosporella</taxon>
    </lineage>
</organism>
<dbReference type="GO" id="GO:0005667">
    <property type="term" value="C:transcription regulator complex"/>
    <property type="evidence" value="ECO:0007669"/>
    <property type="project" value="TreeGrafter"/>
</dbReference>
<dbReference type="InterPro" id="IPR013087">
    <property type="entry name" value="Znf_C2H2_type"/>
</dbReference>
<keyword evidence="2" id="KW-0677">Repeat</keyword>
<name>A0A5J5ERA9_9PEZI</name>